<reference evidence="2 3" key="1">
    <citation type="journal article" date="2017" name="Int. J. Syst. Evol. Microbiol.">
        <title>Marinicauda algicola sp. nov., isolated from a marine red alga Rhodosorus marinus.</title>
        <authorList>
            <person name="Jeong S.E."/>
            <person name="Jeon S.H."/>
            <person name="Chun B.H."/>
            <person name="Kim D.W."/>
            <person name="Jeon C.O."/>
        </authorList>
    </citation>
    <scope>NUCLEOTIDE SEQUENCE [LARGE SCALE GENOMIC DNA]</scope>
    <source>
        <strain evidence="2 3">JCM 31718</strain>
    </source>
</reference>
<dbReference type="Proteomes" id="UP000308054">
    <property type="component" value="Unassembled WGS sequence"/>
</dbReference>
<protein>
    <recommendedName>
        <fullName evidence="4">DUF4199 domain-containing protein</fullName>
    </recommendedName>
</protein>
<organism evidence="2 3">
    <name type="scientific">Marinicauda algicola</name>
    <dbReference type="NCBI Taxonomy" id="2029849"/>
    <lineage>
        <taxon>Bacteria</taxon>
        <taxon>Pseudomonadati</taxon>
        <taxon>Pseudomonadota</taxon>
        <taxon>Alphaproteobacteria</taxon>
        <taxon>Maricaulales</taxon>
        <taxon>Maricaulaceae</taxon>
        <taxon>Marinicauda</taxon>
    </lineage>
</organism>
<evidence type="ECO:0000256" key="1">
    <source>
        <dbReference type="SAM" id="Phobius"/>
    </source>
</evidence>
<keyword evidence="1" id="KW-1133">Transmembrane helix</keyword>
<keyword evidence="1" id="KW-0472">Membrane</keyword>
<dbReference type="EMBL" id="SRXW01000001">
    <property type="protein sequence ID" value="TGY89700.1"/>
    <property type="molecule type" value="Genomic_DNA"/>
</dbReference>
<dbReference type="OrthoDB" id="7629400at2"/>
<evidence type="ECO:0000313" key="3">
    <source>
        <dbReference type="Proteomes" id="UP000308054"/>
    </source>
</evidence>
<keyword evidence="3" id="KW-1185">Reference proteome</keyword>
<feature type="transmembrane region" description="Helical" evidence="1">
    <location>
        <begin position="144"/>
        <end position="163"/>
    </location>
</feature>
<comment type="caution">
    <text evidence="2">The sequence shown here is derived from an EMBL/GenBank/DDBJ whole genome shotgun (WGS) entry which is preliminary data.</text>
</comment>
<keyword evidence="1" id="KW-0812">Transmembrane</keyword>
<name>A0A4S2H275_9PROT</name>
<dbReference type="RefSeq" id="WP_135994199.1">
    <property type="nucleotide sequence ID" value="NZ_CP071057.1"/>
</dbReference>
<proteinExistence type="predicted"/>
<dbReference type="AlphaFoldDB" id="A0A4S2H275"/>
<feature type="transmembrane region" description="Helical" evidence="1">
    <location>
        <begin position="42"/>
        <end position="58"/>
    </location>
</feature>
<accession>A0A4S2H275</accession>
<feature type="transmembrane region" description="Helical" evidence="1">
    <location>
        <begin position="70"/>
        <end position="98"/>
    </location>
</feature>
<gene>
    <name evidence="2" type="ORF">E5163_00740</name>
</gene>
<evidence type="ECO:0000313" key="2">
    <source>
        <dbReference type="EMBL" id="TGY89700.1"/>
    </source>
</evidence>
<sequence>MNLKAAFLPGTPADPDDYWLGLGVIALVDAVRLSVMGPGNSAALWFVVLFFVAALHMNRLRDAARPRTLALVVLAAGVIAKGFTAVMAMSIAASFAYLRARGIDPSDAEAFQAMAADPGFQADLDRFLRENAEQLQPLLLEAGAWPSLVAFWAVIGLLGFWYARMGRGRSANDRR</sequence>
<evidence type="ECO:0008006" key="4">
    <source>
        <dbReference type="Google" id="ProtNLM"/>
    </source>
</evidence>